<evidence type="ECO:0000256" key="11">
    <source>
        <dbReference type="ARBA" id="ARBA00023212"/>
    </source>
</evidence>
<sequence>MLQDEWKGLNDASHTWKNRVDNALANMRIFQTDLKTVQSRLNEMEVNHNTWVNDAALHRRYNKDTETDLEHLQTISCEVKSLQDMLDSLREQTHRLPPLSPPLSLELERLQERLKQLQQEIQTDQKRVLNHGSSSSSSSRLPTATPMDECPASEMEKFNSVLPSGWERGLTDEKIPYFMDHNHEITHWDHPMFSDLMQSLGDINTVKYSAYRLSLKLRKIQQKLCLDLLELETAVLGFEEHGLTQDRHGMTIEVPEMTLVLTSIYETLHEEEPDEVNVALCVDLCLNWLLNVYDGARSGQVRVLALKIGILLMCRGPLTEKYLHLFKLVAQSKVVSPAQLGILLHDCIQIPKFLGEVAAFGGPDVEPSVRSCFSLHAKRESPNHVDAKQFLKWLRQEPESLVWLPVLHRLASAEGAKHSAKCGVCKRSPIVGFRYHCLKCFNFDLCHDCFFVGRTARGHKAEHPMQEYCTSTGASVNLKNFGTAFRNSFRTKKYFKKKQDKLGYLPVKSNRSTNGSEFQYQTSAETLDHNNSSLDSRGDLSSSLSSTLHPKLIEPNPQDSARTTQEILSTAHGKRPPVGQDDEHSVIVKLCDILHQVSDEAVEDGFSDHDDTTSETQNHSTSSVLTSPNSTLLRRLDEGENLETIIEELEEQNRVLHEEYENLRATLWAEKQRDAQVDQENNPIPPTDSLKSETKRLKRDNQRTEARMRILEEHNVQLEAQLSRLRRLVSSTGEMDCAEMSGNRFGTLQSKAVVATDLYSHEPVTSAESGIAKHQREPPPTRMATTDTVGEVHSKINNLVHQLQRDLTDDESLDLSDHDTQRVLD</sequence>
<protein>
    <recommendedName>
        <fullName evidence="18">ZZ-type domain-containing protein</fullName>
    </recommendedName>
</protein>
<dbReference type="InterPro" id="IPR036020">
    <property type="entry name" value="WW_dom_sf"/>
</dbReference>
<keyword evidence="7" id="KW-0862">Zinc</keyword>
<evidence type="ECO:0000256" key="1">
    <source>
        <dbReference type="ARBA" id="ARBA00004245"/>
    </source>
</evidence>
<evidence type="ECO:0000256" key="5">
    <source>
        <dbReference type="ARBA" id="ARBA00022723"/>
    </source>
</evidence>
<dbReference type="InterPro" id="IPR011992">
    <property type="entry name" value="EF-hand-dom_pair"/>
</dbReference>
<dbReference type="InterPro" id="IPR050774">
    <property type="entry name" value="KCMF1/Dystrophin"/>
</dbReference>
<evidence type="ECO:0000256" key="13">
    <source>
        <dbReference type="SAM" id="MobiDB-lite"/>
    </source>
</evidence>
<evidence type="ECO:0008006" key="18">
    <source>
        <dbReference type="Google" id="ProtNLM"/>
    </source>
</evidence>
<feature type="region of interest" description="Disordered" evidence="13">
    <location>
        <begin position="528"/>
        <end position="562"/>
    </location>
</feature>
<reference evidence="16 17" key="1">
    <citation type="journal article" date="2018" name="Nat. Ecol. Evol.">
        <title>Genomic signatures of mitonuclear coevolution across populations of Tigriopus californicus.</title>
        <authorList>
            <person name="Barreto F.S."/>
            <person name="Watson E.T."/>
            <person name="Lima T.G."/>
            <person name="Willett C.S."/>
            <person name="Edmands S."/>
            <person name="Li W."/>
            <person name="Burton R.S."/>
        </authorList>
    </citation>
    <scope>NUCLEOTIDE SEQUENCE [LARGE SCALE GENOMIC DNA]</scope>
    <source>
        <strain evidence="16 17">San Diego</strain>
    </source>
</reference>
<dbReference type="CDD" id="cd00201">
    <property type="entry name" value="WW"/>
    <property type="match status" value="1"/>
</dbReference>
<dbReference type="GO" id="GO:0003779">
    <property type="term" value="F:actin binding"/>
    <property type="evidence" value="ECO:0007669"/>
    <property type="project" value="UniProtKB-KW"/>
</dbReference>
<dbReference type="CDD" id="cd02334">
    <property type="entry name" value="ZZ_dystrophin"/>
    <property type="match status" value="1"/>
</dbReference>
<evidence type="ECO:0000256" key="8">
    <source>
        <dbReference type="ARBA" id="ARBA00022837"/>
    </source>
</evidence>
<keyword evidence="17" id="KW-1185">Reference proteome</keyword>
<evidence type="ECO:0000259" key="14">
    <source>
        <dbReference type="PROSITE" id="PS50020"/>
    </source>
</evidence>
<dbReference type="SMART" id="SM00291">
    <property type="entry name" value="ZnF_ZZ"/>
    <property type="match status" value="1"/>
</dbReference>
<feature type="compositionally biased region" description="Basic and acidic residues" evidence="13">
    <location>
        <begin position="690"/>
        <end position="701"/>
    </location>
</feature>
<keyword evidence="4" id="KW-0963">Cytoplasm</keyword>
<accession>A0A553NDM2</accession>
<feature type="compositionally biased region" description="Basic and acidic residues" evidence="13">
    <location>
        <begin position="815"/>
        <end position="825"/>
    </location>
</feature>
<dbReference type="GO" id="GO:0045202">
    <property type="term" value="C:synapse"/>
    <property type="evidence" value="ECO:0007669"/>
    <property type="project" value="GOC"/>
</dbReference>
<dbReference type="InterPro" id="IPR043145">
    <property type="entry name" value="Znf_ZZ_sf"/>
</dbReference>
<feature type="domain" description="WW" evidence="14">
    <location>
        <begin position="160"/>
        <end position="193"/>
    </location>
</feature>
<dbReference type="Gene3D" id="1.10.238.10">
    <property type="entry name" value="EF-hand"/>
    <property type="match status" value="2"/>
</dbReference>
<evidence type="ECO:0000313" key="17">
    <source>
        <dbReference type="Proteomes" id="UP000318571"/>
    </source>
</evidence>
<dbReference type="SMART" id="SM00456">
    <property type="entry name" value="WW"/>
    <property type="match status" value="1"/>
</dbReference>
<dbReference type="PANTHER" id="PTHR12268:SF14">
    <property type="entry name" value="DYSTROPHIN-1"/>
    <property type="match status" value="1"/>
</dbReference>
<dbReference type="PROSITE" id="PS50135">
    <property type="entry name" value="ZF_ZZ_2"/>
    <property type="match status" value="1"/>
</dbReference>
<organism evidence="16 17">
    <name type="scientific">Tigriopus californicus</name>
    <name type="common">Marine copepod</name>
    <dbReference type="NCBI Taxonomy" id="6832"/>
    <lineage>
        <taxon>Eukaryota</taxon>
        <taxon>Metazoa</taxon>
        <taxon>Ecdysozoa</taxon>
        <taxon>Arthropoda</taxon>
        <taxon>Crustacea</taxon>
        <taxon>Multicrustacea</taxon>
        <taxon>Hexanauplia</taxon>
        <taxon>Copepoda</taxon>
        <taxon>Harpacticoida</taxon>
        <taxon>Harpacticidae</taxon>
        <taxon>Tigriopus</taxon>
    </lineage>
</organism>
<evidence type="ECO:0000256" key="4">
    <source>
        <dbReference type="ARBA" id="ARBA00022490"/>
    </source>
</evidence>
<feature type="region of interest" description="Disordered" evidence="13">
    <location>
        <begin position="674"/>
        <end position="701"/>
    </location>
</feature>
<dbReference type="PROSITE" id="PS50020">
    <property type="entry name" value="WW_DOMAIN_2"/>
    <property type="match status" value="1"/>
</dbReference>
<keyword evidence="10" id="KW-0009">Actin-binding</keyword>
<keyword evidence="9" id="KW-0472">Membrane</keyword>
<dbReference type="InterPro" id="IPR001202">
    <property type="entry name" value="WW_dom"/>
</dbReference>
<dbReference type="InterPro" id="IPR000433">
    <property type="entry name" value="Znf_ZZ"/>
</dbReference>
<dbReference type="InterPro" id="IPR015154">
    <property type="entry name" value="EF-hand_dom_typ2"/>
</dbReference>
<dbReference type="GO" id="GO:0016010">
    <property type="term" value="C:dystrophin-associated glycoprotein complex"/>
    <property type="evidence" value="ECO:0007669"/>
    <property type="project" value="UniProtKB-ARBA"/>
</dbReference>
<evidence type="ECO:0000256" key="12">
    <source>
        <dbReference type="PROSITE-ProRule" id="PRU00228"/>
    </source>
</evidence>
<evidence type="ECO:0000256" key="7">
    <source>
        <dbReference type="ARBA" id="ARBA00022833"/>
    </source>
</evidence>
<feature type="domain" description="ZZ-type" evidence="15">
    <location>
        <begin position="417"/>
        <end position="473"/>
    </location>
</feature>
<keyword evidence="11" id="KW-0206">Cytoskeleton</keyword>
<evidence type="ECO:0000259" key="15">
    <source>
        <dbReference type="PROSITE" id="PS50135"/>
    </source>
</evidence>
<dbReference type="Gene3D" id="2.20.70.10">
    <property type="match status" value="1"/>
</dbReference>
<dbReference type="SUPFAM" id="SSF51045">
    <property type="entry name" value="WW domain"/>
    <property type="match status" value="1"/>
</dbReference>
<dbReference type="Pfam" id="PF09068">
    <property type="entry name" value="EF-hand_2"/>
    <property type="match status" value="1"/>
</dbReference>
<comment type="subcellular location">
    <subcellularLocation>
        <location evidence="2">Cell membrane</location>
        <location evidence="2">Sarcolemma</location>
        <topology evidence="2">Peripheral membrane protein</topology>
        <orientation evidence="2">Cytoplasmic side</orientation>
    </subcellularLocation>
    <subcellularLocation>
        <location evidence="1">Cytoplasm</location>
        <location evidence="1">Cytoskeleton</location>
    </subcellularLocation>
</comment>
<dbReference type="EMBL" id="VCGU01000458">
    <property type="protein sequence ID" value="TRY63556.1"/>
    <property type="molecule type" value="Genomic_DNA"/>
</dbReference>
<feature type="region of interest" description="Disordered" evidence="13">
    <location>
        <begin position="805"/>
        <end position="825"/>
    </location>
</feature>
<dbReference type="GO" id="GO:0050804">
    <property type="term" value="P:modulation of chemical synaptic transmission"/>
    <property type="evidence" value="ECO:0007669"/>
    <property type="project" value="UniProtKB-ARBA"/>
</dbReference>
<evidence type="ECO:0000256" key="3">
    <source>
        <dbReference type="ARBA" id="ARBA00022475"/>
    </source>
</evidence>
<dbReference type="PANTHER" id="PTHR12268">
    <property type="entry name" value="E3 UBIQUITIN-PROTEIN LIGASE KCMF1"/>
    <property type="match status" value="1"/>
</dbReference>
<dbReference type="GO" id="GO:0005856">
    <property type="term" value="C:cytoskeleton"/>
    <property type="evidence" value="ECO:0007669"/>
    <property type="project" value="UniProtKB-SubCell"/>
</dbReference>
<feature type="compositionally biased region" description="Polar residues" evidence="13">
    <location>
        <begin position="614"/>
        <end position="628"/>
    </location>
</feature>
<dbReference type="AlphaFoldDB" id="A0A553NDM2"/>
<dbReference type="InterPro" id="IPR015153">
    <property type="entry name" value="EF-hand_dom_typ1"/>
</dbReference>
<dbReference type="Pfam" id="PF09069">
    <property type="entry name" value="EF-hand_3"/>
    <property type="match status" value="1"/>
</dbReference>
<evidence type="ECO:0000256" key="2">
    <source>
        <dbReference type="ARBA" id="ARBA00004278"/>
    </source>
</evidence>
<dbReference type="SUPFAM" id="SSF47473">
    <property type="entry name" value="EF-hand"/>
    <property type="match status" value="2"/>
</dbReference>
<keyword evidence="8" id="KW-0106">Calcium</keyword>
<dbReference type="Gene3D" id="3.30.60.90">
    <property type="match status" value="1"/>
</dbReference>
<feature type="region of interest" description="Disordered" evidence="13">
    <location>
        <begin position="604"/>
        <end position="628"/>
    </location>
</feature>
<feature type="region of interest" description="Disordered" evidence="13">
    <location>
        <begin position="123"/>
        <end position="148"/>
    </location>
</feature>
<proteinExistence type="predicted"/>
<dbReference type="PROSITE" id="PS01357">
    <property type="entry name" value="ZF_ZZ_1"/>
    <property type="match status" value="1"/>
</dbReference>
<dbReference type="GO" id="GO:0005737">
    <property type="term" value="C:cytoplasm"/>
    <property type="evidence" value="ECO:0007669"/>
    <property type="project" value="UniProtKB-ARBA"/>
</dbReference>
<keyword evidence="6 12" id="KW-0863">Zinc-finger</keyword>
<keyword evidence="5" id="KW-0479">Metal-binding</keyword>
<keyword evidence="3" id="KW-1003">Cell membrane</keyword>
<dbReference type="GO" id="GO:0008270">
    <property type="term" value="F:zinc ion binding"/>
    <property type="evidence" value="ECO:0007669"/>
    <property type="project" value="UniProtKB-KW"/>
</dbReference>
<dbReference type="GO" id="GO:0042383">
    <property type="term" value="C:sarcolemma"/>
    <property type="evidence" value="ECO:0007669"/>
    <property type="project" value="UniProtKB-SubCell"/>
</dbReference>
<evidence type="ECO:0000256" key="6">
    <source>
        <dbReference type="ARBA" id="ARBA00022771"/>
    </source>
</evidence>
<dbReference type="GO" id="GO:0099536">
    <property type="term" value="P:synaptic signaling"/>
    <property type="evidence" value="ECO:0007669"/>
    <property type="project" value="TreeGrafter"/>
</dbReference>
<dbReference type="SUPFAM" id="SSF57850">
    <property type="entry name" value="RING/U-box"/>
    <property type="match status" value="1"/>
</dbReference>
<dbReference type="Proteomes" id="UP000318571">
    <property type="component" value="Chromosome 10"/>
</dbReference>
<feature type="compositionally biased region" description="Low complexity" evidence="13">
    <location>
        <begin position="532"/>
        <end position="548"/>
    </location>
</feature>
<comment type="caution">
    <text evidence="16">The sequence shown here is derived from an EMBL/GenBank/DDBJ whole genome shotgun (WGS) entry which is preliminary data.</text>
</comment>
<evidence type="ECO:0000256" key="9">
    <source>
        <dbReference type="ARBA" id="ARBA00023136"/>
    </source>
</evidence>
<gene>
    <name evidence="16" type="ORF">TCAL_11665</name>
</gene>
<dbReference type="GO" id="GO:0046716">
    <property type="term" value="P:muscle cell cellular homeostasis"/>
    <property type="evidence" value="ECO:0007669"/>
    <property type="project" value="UniProtKB-ARBA"/>
</dbReference>
<dbReference type="CDD" id="cd16242">
    <property type="entry name" value="EFh_DMD_like"/>
    <property type="match status" value="1"/>
</dbReference>
<evidence type="ECO:0000256" key="10">
    <source>
        <dbReference type="ARBA" id="ARBA00023203"/>
    </source>
</evidence>
<evidence type="ECO:0000313" key="16">
    <source>
        <dbReference type="EMBL" id="TRY63556.1"/>
    </source>
</evidence>
<dbReference type="OMA" id="TTHIDFC"/>
<dbReference type="STRING" id="6832.A0A553NDM2"/>
<name>A0A553NDM2_TIGCA</name>
<dbReference type="Pfam" id="PF00569">
    <property type="entry name" value="ZZ"/>
    <property type="match status" value="1"/>
</dbReference>
<dbReference type="Gene3D" id="1.20.58.60">
    <property type="match status" value="1"/>
</dbReference>